<dbReference type="InterPro" id="IPR050855">
    <property type="entry name" value="NDM-1-like"/>
</dbReference>
<gene>
    <name evidence="2" type="ORF">ACFFH4_27210</name>
</gene>
<sequence>MKVIKVSPHVYKIEAWFLLKMSAWIVKTNDGVYIVDTGMPFMANRILKEAEKLGELKAVLLTHGHSDHVGGLKKILDKHKLPVYSHVLDIKHMEGKEPFPGRKKKENLVAPGIVTPLQQRDDGTLKAVGNLVPYHTPGHSPGHVSYYHTTDRVLIGGDLFTSKRGKLKQPIKMFTADMSQAVESANIVKDLKPAVVSICHGEDIQQPHTQINSYLTIK</sequence>
<evidence type="ECO:0000259" key="1">
    <source>
        <dbReference type="SMART" id="SM00849"/>
    </source>
</evidence>
<dbReference type="SMART" id="SM00849">
    <property type="entry name" value="Lactamase_B"/>
    <property type="match status" value="1"/>
</dbReference>
<dbReference type="RefSeq" id="WP_273847547.1">
    <property type="nucleotide sequence ID" value="NZ_JAQQWT010000028.1"/>
</dbReference>
<dbReference type="CDD" id="cd07721">
    <property type="entry name" value="yflN-like_MBL-fold"/>
    <property type="match status" value="1"/>
</dbReference>
<evidence type="ECO:0000313" key="2">
    <source>
        <dbReference type="EMBL" id="MFC0562518.1"/>
    </source>
</evidence>
<dbReference type="PANTHER" id="PTHR42951">
    <property type="entry name" value="METALLO-BETA-LACTAMASE DOMAIN-CONTAINING"/>
    <property type="match status" value="1"/>
</dbReference>
<dbReference type="Gene3D" id="3.60.15.10">
    <property type="entry name" value="Ribonuclease Z/Hydroxyacylglutathione hydrolase-like"/>
    <property type="match status" value="1"/>
</dbReference>
<dbReference type="PANTHER" id="PTHR42951:SF17">
    <property type="entry name" value="METALLO-BETA-LACTAMASE DOMAIN-CONTAINING PROTEIN"/>
    <property type="match status" value="1"/>
</dbReference>
<reference evidence="2 3" key="1">
    <citation type="submission" date="2024-09" db="EMBL/GenBank/DDBJ databases">
        <authorList>
            <person name="Sun Q."/>
            <person name="Mori K."/>
        </authorList>
    </citation>
    <scope>NUCLEOTIDE SEQUENCE [LARGE SCALE GENOMIC DNA]</scope>
    <source>
        <strain evidence="2 3">NCAIM B.02301</strain>
    </source>
</reference>
<dbReference type="EMBL" id="JBHLTR010000136">
    <property type="protein sequence ID" value="MFC0562518.1"/>
    <property type="molecule type" value="Genomic_DNA"/>
</dbReference>
<evidence type="ECO:0000313" key="3">
    <source>
        <dbReference type="Proteomes" id="UP001589833"/>
    </source>
</evidence>
<organism evidence="2 3">
    <name type="scientific">Halalkalibacter alkalisediminis</name>
    <dbReference type="NCBI Taxonomy" id="935616"/>
    <lineage>
        <taxon>Bacteria</taxon>
        <taxon>Bacillati</taxon>
        <taxon>Bacillota</taxon>
        <taxon>Bacilli</taxon>
        <taxon>Bacillales</taxon>
        <taxon>Bacillaceae</taxon>
        <taxon>Halalkalibacter</taxon>
    </lineage>
</organism>
<proteinExistence type="predicted"/>
<dbReference type="InterPro" id="IPR001279">
    <property type="entry name" value="Metallo-B-lactamas"/>
</dbReference>
<name>A0ABV6NR07_9BACI</name>
<keyword evidence="3" id="KW-1185">Reference proteome</keyword>
<feature type="domain" description="Metallo-beta-lactamase" evidence="1">
    <location>
        <begin position="20"/>
        <end position="200"/>
    </location>
</feature>
<comment type="caution">
    <text evidence="2">The sequence shown here is derived from an EMBL/GenBank/DDBJ whole genome shotgun (WGS) entry which is preliminary data.</text>
</comment>
<accession>A0ABV6NR07</accession>
<dbReference type="InterPro" id="IPR036866">
    <property type="entry name" value="RibonucZ/Hydroxyglut_hydro"/>
</dbReference>
<dbReference type="SUPFAM" id="SSF56281">
    <property type="entry name" value="Metallo-hydrolase/oxidoreductase"/>
    <property type="match status" value="1"/>
</dbReference>
<protein>
    <submittedName>
        <fullName evidence="2">MBL fold metallo-hydrolase</fullName>
    </submittedName>
</protein>
<dbReference type="Pfam" id="PF00753">
    <property type="entry name" value="Lactamase_B"/>
    <property type="match status" value="1"/>
</dbReference>
<dbReference type="Proteomes" id="UP001589833">
    <property type="component" value="Unassembled WGS sequence"/>
</dbReference>